<reference evidence="1" key="5">
    <citation type="journal article" date="2021" name="G3 (Bethesda)">
        <title>Aegilops tauschii genome assembly Aet v5.0 features greater sequence contiguity and improved annotation.</title>
        <authorList>
            <person name="Wang L."/>
            <person name="Zhu T."/>
            <person name="Rodriguez J.C."/>
            <person name="Deal K.R."/>
            <person name="Dubcovsky J."/>
            <person name="McGuire P.E."/>
            <person name="Lux T."/>
            <person name="Spannagl M."/>
            <person name="Mayer K.F.X."/>
            <person name="Baldrich P."/>
            <person name="Meyers B.C."/>
            <person name="Huo N."/>
            <person name="Gu Y.Q."/>
            <person name="Zhou H."/>
            <person name="Devos K.M."/>
            <person name="Bennetzen J.L."/>
            <person name="Unver T."/>
            <person name="Budak H."/>
            <person name="Gulick P.J."/>
            <person name="Galiba G."/>
            <person name="Kalapos B."/>
            <person name="Nelson D.R."/>
            <person name="Li P."/>
            <person name="You F.M."/>
            <person name="Luo M.C."/>
            <person name="Dvorak J."/>
        </authorList>
    </citation>
    <scope>NUCLEOTIDE SEQUENCE [LARGE SCALE GENOMIC DNA]</scope>
    <source>
        <strain evidence="1">cv. AL8/78</strain>
    </source>
</reference>
<reference evidence="1" key="4">
    <citation type="submission" date="2019-03" db="UniProtKB">
        <authorList>
            <consortium name="EnsemblPlants"/>
        </authorList>
    </citation>
    <scope>IDENTIFICATION</scope>
</reference>
<keyword evidence="2" id="KW-1185">Reference proteome</keyword>
<evidence type="ECO:0000313" key="1">
    <source>
        <dbReference type="EnsemblPlants" id="AET2Gv20536500.20"/>
    </source>
</evidence>
<reference evidence="2" key="1">
    <citation type="journal article" date="2014" name="Science">
        <title>Ancient hybridizations among the ancestral genomes of bread wheat.</title>
        <authorList>
            <consortium name="International Wheat Genome Sequencing Consortium,"/>
            <person name="Marcussen T."/>
            <person name="Sandve S.R."/>
            <person name="Heier L."/>
            <person name="Spannagl M."/>
            <person name="Pfeifer M."/>
            <person name="Jakobsen K.S."/>
            <person name="Wulff B.B."/>
            <person name="Steuernagel B."/>
            <person name="Mayer K.F."/>
            <person name="Olsen O.A."/>
        </authorList>
    </citation>
    <scope>NUCLEOTIDE SEQUENCE [LARGE SCALE GENOMIC DNA]</scope>
    <source>
        <strain evidence="2">cv. AL8/78</strain>
    </source>
</reference>
<dbReference type="EnsemblPlants" id="AET2Gv20536500.20">
    <property type="protein sequence ID" value="AET2Gv20536500.20"/>
    <property type="gene ID" value="AET2Gv20536500"/>
</dbReference>
<reference evidence="2" key="2">
    <citation type="journal article" date="2017" name="Nat. Plants">
        <title>The Aegilops tauschii genome reveals multiple impacts of transposons.</title>
        <authorList>
            <person name="Zhao G."/>
            <person name="Zou C."/>
            <person name="Li K."/>
            <person name="Wang K."/>
            <person name="Li T."/>
            <person name="Gao L."/>
            <person name="Zhang X."/>
            <person name="Wang H."/>
            <person name="Yang Z."/>
            <person name="Liu X."/>
            <person name="Jiang W."/>
            <person name="Mao L."/>
            <person name="Kong X."/>
            <person name="Jiao Y."/>
            <person name="Jia J."/>
        </authorList>
    </citation>
    <scope>NUCLEOTIDE SEQUENCE [LARGE SCALE GENOMIC DNA]</scope>
    <source>
        <strain evidence="2">cv. AL8/78</strain>
    </source>
</reference>
<organism evidence="1 2">
    <name type="scientific">Aegilops tauschii subsp. strangulata</name>
    <name type="common">Goatgrass</name>
    <dbReference type="NCBI Taxonomy" id="200361"/>
    <lineage>
        <taxon>Eukaryota</taxon>
        <taxon>Viridiplantae</taxon>
        <taxon>Streptophyta</taxon>
        <taxon>Embryophyta</taxon>
        <taxon>Tracheophyta</taxon>
        <taxon>Spermatophyta</taxon>
        <taxon>Magnoliopsida</taxon>
        <taxon>Liliopsida</taxon>
        <taxon>Poales</taxon>
        <taxon>Poaceae</taxon>
        <taxon>BOP clade</taxon>
        <taxon>Pooideae</taxon>
        <taxon>Triticodae</taxon>
        <taxon>Triticeae</taxon>
        <taxon>Triticinae</taxon>
        <taxon>Aegilops</taxon>
    </lineage>
</organism>
<sequence>MLMCFRPTHTVNHDTYLICIGLTFEDRRFPFTLVAIDLLHPGRPALCKMSISAREVVAISKYLYLSVVNPSLFKIFIR</sequence>
<dbReference type="Proteomes" id="UP000015105">
    <property type="component" value="Chromosome 2D"/>
</dbReference>
<dbReference type="Gramene" id="AET2Gv20536500.20">
    <property type="protein sequence ID" value="AET2Gv20536500.20"/>
    <property type="gene ID" value="AET2Gv20536500"/>
</dbReference>
<accession>A0A453BJV3</accession>
<protein>
    <submittedName>
        <fullName evidence="1">Uncharacterized protein</fullName>
    </submittedName>
</protein>
<proteinExistence type="predicted"/>
<evidence type="ECO:0000313" key="2">
    <source>
        <dbReference type="Proteomes" id="UP000015105"/>
    </source>
</evidence>
<name>A0A453BJV3_AEGTS</name>
<reference evidence="1" key="3">
    <citation type="journal article" date="2017" name="Nature">
        <title>Genome sequence of the progenitor of the wheat D genome Aegilops tauschii.</title>
        <authorList>
            <person name="Luo M.C."/>
            <person name="Gu Y.Q."/>
            <person name="Puiu D."/>
            <person name="Wang H."/>
            <person name="Twardziok S.O."/>
            <person name="Deal K.R."/>
            <person name="Huo N."/>
            <person name="Zhu T."/>
            <person name="Wang L."/>
            <person name="Wang Y."/>
            <person name="McGuire P.E."/>
            <person name="Liu S."/>
            <person name="Long H."/>
            <person name="Ramasamy R.K."/>
            <person name="Rodriguez J.C."/>
            <person name="Van S.L."/>
            <person name="Yuan L."/>
            <person name="Wang Z."/>
            <person name="Xia Z."/>
            <person name="Xiao L."/>
            <person name="Anderson O.D."/>
            <person name="Ouyang S."/>
            <person name="Liang Y."/>
            <person name="Zimin A.V."/>
            <person name="Pertea G."/>
            <person name="Qi P."/>
            <person name="Bennetzen J.L."/>
            <person name="Dai X."/>
            <person name="Dawson M.W."/>
            <person name="Muller H.G."/>
            <person name="Kugler K."/>
            <person name="Rivarola-Duarte L."/>
            <person name="Spannagl M."/>
            <person name="Mayer K.F.X."/>
            <person name="Lu F.H."/>
            <person name="Bevan M.W."/>
            <person name="Leroy P."/>
            <person name="Li P."/>
            <person name="You F.M."/>
            <person name="Sun Q."/>
            <person name="Liu Z."/>
            <person name="Lyons E."/>
            <person name="Wicker T."/>
            <person name="Salzberg S.L."/>
            <person name="Devos K.M."/>
            <person name="Dvorak J."/>
        </authorList>
    </citation>
    <scope>NUCLEOTIDE SEQUENCE [LARGE SCALE GENOMIC DNA]</scope>
    <source>
        <strain evidence="1">cv. AL8/78</strain>
    </source>
</reference>
<dbReference type="AlphaFoldDB" id="A0A453BJV3"/>